<evidence type="ECO:0000313" key="4">
    <source>
        <dbReference type="Proteomes" id="UP000339249"/>
    </source>
</evidence>
<dbReference type="PANTHER" id="PTHR47313:SF1">
    <property type="entry name" value="RIBOSOMAL RNA LARGE SUBUNIT METHYLTRANSFERASE K_L"/>
    <property type="match status" value="1"/>
</dbReference>
<dbReference type="GO" id="GO:0052915">
    <property type="term" value="F:23S rRNA (guanine(2445)-N(2))-methyltransferase activity"/>
    <property type="evidence" value="ECO:0007669"/>
    <property type="project" value="UniProtKB-EC"/>
</dbReference>
<dbReference type="EMBL" id="CABDVU010000001">
    <property type="protein sequence ID" value="VTN15419.1"/>
    <property type="molecule type" value="Genomic_DNA"/>
</dbReference>
<evidence type="ECO:0000313" key="3">
    <source>
        <dbReference type="EMBL" id="VTN15419.1"/>
    </source>
</evidence>
<dbReference type="PANTHER" id="PTHR47313">
    <property type="entry name" value="RIBOSOMAL RNA LARGE SUBUNIT METHYLTRANSFERASE K/L"/>
    <property type="match status" value="1"/>
</dbReference>
<dbReference type="Proteomes" id="UP000339249">
    <property type="component" value="Unassembled WGS sequence"/>
</dbReference>
<keyword evidence="1" id="KW-0694">RNA-binding</keyword>
<proteinExistence type="predicted"/>
<accession>A0A4U9D9H6</accession>
<dbReference type="InterPro" id="IPR004114">
    <property type="entry name" value="THUMP_dom"/>
</dbReference>
<evidence type="ECO:0000256" key="1">
    <source>
        <dbReference type="PROSITE-ProRule" id="PRU00529"/>
    </source>
</evidence>
<evidence type="ECO:0000259" key="2">
    <source>
        <dbReference type="PROSITE" id="PS51165"/>
    </source>
</evidence>
<keyword evidence="3" id="KW-0489">Methyltransferase</keyword>
<feature type="domain" description="THUMP" evidence="2">
    <location>
        <begin position="1"/>
        <end position="74"/>
    </location>
</feature>
<dbReference type="PROSITE" id="PS51165">
    <property type="entry name" value="THUMP"/>
    <property type="match status" value="1"/>
</dbReference>
<reference evidence="3 4" key="1">
    <citation type="submission" date="2019-04" db="EMBL/GenBank/DDBJ databases">
        <authorList>
            <consortium name="Pathogen Informatics"/>
        </authorList>
    </citation>
    <scope>NUCLEOTIDE SEQUENCE [LARGE SCALE GENOMIC DNA]</scope>
    <source>
        <strain evidence="3 4">NCTC9185</strain>
    </source>
</reference>
<gene>
    <name evidence="3" type="primary">rlmL_2</name>
    <name evidence="3" type="ORF">NCTC9185_07506</name>
</gene>
<dbReference type="Gene3D" id="3.30.2130.30">
    <property type="match status" value="1"/>
</dbReference>
<dbReference type="EC" id="2.1.1.173" evidence="3"/>
<organism evidence="3 4">
    <name type="scientific">Raoultella terrigena</name>
    <name type="common">Klebsiella terrigena</name>
    <dbReference type="NCBI Taxonomy" id="577"/>
    <lineage>
        <taxon>Bacteria</taxon>
        <taxon>Pseudomonadati</taxon>
        <taxon>Pseudomonadota</taxon>
        <taxon>Gammaproteobacteria</taxon>
        <taxon>Enterobacterales</taxon>
        <taxon>Enterobacteriaceae</taxon>
        <taxon>Klebsiella/Raoultella group</taxon>
        <taxon>Raoultella</taxon>
    </lineage>
</organism>
<dbReference type="AlphaFoldDB" id="A0A4U9D9H6"/>
<dbReference type="Pfam" id="PF02926">
    <property type="entry name" value="THUMP"/>
    <property type="match status" value="1"/>
</dbReference>
<dbReference type="GO" id="GO:0070043">
    <property type="term" value="F:rRNA (guanine-N7-)-methyltransferase activity"/>
    <property type="evidence" value="ECO:0007669"/>
    <property type="project" value="TreeGrafter"/>
</dbReference>
<dbReference type="CDD" id="cd11715">
    <property type="entry name" value="THUMP_AdoMetMT"/>
    <property type="match status" value="1"/>
</dbReference>
<dbReference type="GO" id="GO:0003723">
    <property type="term" value="F:RNA binding"/>
    <property type="evidence" value="ECO:0007669"/>
    <property type="project" value="UniProtKB-UniRule"/>
</dbReference>
<sequence length="85" mass="9651">MTEIFTPDATFAVHFSGLNEEIRNSQYGALKVKDAIVDSFTRKNLPRPNVDRENPDLRINVWLNKETAHISLDLSGEGLHLRGYP</sequence>
<keyword evidence="3" id="KW-0808">Transferase</keyword>
<name>A0A4U9D9H6_RAOTE</name>
<protein>
    <submittedName>
        <fullName evidence="3">Ribosomal RNA large subunit methyltransferase L</fullName>
        <ecNumber evidence="3">2.1.1.173</ecNumber>
    </submittedName>
</protein>